<dbReference type="FunFam" id="1.10.10.10:FF:000038">
    <property type="entry name" value="Glycine cleavage system transcriptional activator"/>
    <property type="match status" value="1"/>
</dbReference>
<dbReference type="GO" id="GO:0006351">
    <property type="term" value="P:DNA-templated transcription"/>
    <property type="evidence" value="ECO:0007669"/>
    <property type="project" value="TreeGrafter"/>
</dbReference>
<dbReference type="InterPro" id="IPR000847">
    <property type="entry name" value="LysR_HTH_N"/>
</dbReference>
<dbReference type="AlphaFoldDB" id="A0A7X5APP9"/>
<dbReference type="Gene3D" id="3.40.190.10">
    <property type="entry name" value="Periplasmic binding protein-like II"/>
    <property type="match status" value="2"/>
</dbReference>
<evidence type="ECO:0000313" key="7">
    <source>
        <dbReference type="Proteomes" id="UP000487929"/>
    </source>
</evidence>
<comment type="similarity">
    <text evidence="1">Belongs to the LysR transcriptional regulatory family.</text>
</comment>
<dbReference type="InterPro" id="IPR036388">
    <property type="entry name" value="WH-like_DNA-bd_sf"/>
</dbReference>
<organism evidence="6 7">
    <name type="scientific">Halomonas alimentaria</name>
    <dbReference type="NCBI Taxonomy" id="147248"/>
    <lineage>
        <taxon>Bacteria</taxon>
        <taxon>Pseudomonadati</taxon>
        <taxon>Pseudomonadota</taxon>
        <taxon>Gammaproteobacteria</taxon>
        <taxon>Oceanospirillales</taxon>
        <taxon>Halomonadaceae</taxon>
        <taxon>Halomonas</taxon>
    </lineage>
</organism>
<evidence type="ECO:0000256" key="3">
    <source>
        <dbReference type="ARBA" id="ARBA00023125"/>
    </source>
</evidence>
<dbReference type="PROSITE" id="PS50931">
    <property type="entry name" value="HTH_LYSR"/>
    <property type="match status" value="1"/>
</dbReference>
<keyword evidence="2" id="KW-0805">Transcription regulation</keyword>
<sequence>MTPLPPLTWLQAFEAAARTLSFTAAGRELGVTQAAISQRIRLLEDRLGHKLFVRHPRSLTLTPAGQAWLPSIHDAFSRLAEGTAEVFGGAADHSVTLRTTPVIQQDWLAPRLARLREAHPEVALRLVSAIWPDDFGPEGADIEIRYGHGDWAGVEALSLGEEWLVPACAPAVAERLRAPAELAGHTLLHALGFGAGWPAWLEAAALSGLERRCDSLACDNQVMTLALAARGIGVALAHRRLLAERDDLVVPFDPGLPCAERFWLVRPSRREVGDDAGRVWRWLLAERQLSGG</sequence>
<dbReference type="SUPFAM" id="SSF53850">
    <property type="entry name" value="Periplasmic binding protein-like II"/>
    <property type="match status" value="1"/>
</dbReference>
<gene>
    <name evidence="6" type="ORF">GRB96_04165</name>
</gene>
<evidence type="ECO:0000256" key="1">
    <source>
        <dbReference type="ARBA" id="ARBA00009437"/>
    </source>
</evidence>
<dbReference type="PANTHER" id="PTHR30537:SF74">
    <property type="entry name" value="HTH-TYPE TRANSCRIPTIONAL REGULATOR TRPI"/>
    <property type="match status" value="1"/>
</dbReference>
<dbReference type="SUPFAM" id="SSF46785">
    <property type="entry name" value="Winged helix' DNA-binding domain"/>
    <property type="match status" value="1"/>
</dbReference>
<comment type="caution">
    <text evidence="6">The sequence shown here is derived from an EMBL/GenBank/DDBJ whole genome shotgun (WGS) entry which is preliminary data.</text>
</comment>
<dbReference type="InterPro" id="IPR058163">
    <property type="entry name" value="LysR-type_TF_proteobact-type"/>
</dbReference>
<reference evidence="6 7" key="1">
    <citation type="submission" date="2019-12" db="EMBL/GenBank/DDBJ databases">
        <title>Draft genome sequencing of Halomonas alimentaria DSM 15356.</title>
        <authorList>
            <person name="Pandiyan K."/>
            <person name="Kushwaha P."/>
            <person name="Gowdham M."/>
            <person name="Chakdar H."/>
            <person name="Singh A."/>
            <person name="Kumar M."/>
            <person name="Saxena A.K."/>
        </authorList>
    </citation>
    <scope>NUCLEOTIDE SEQUENCE [LARGE SCALE GENOMIC DNA]</scope>
    <source>
        <strain evidence="6 7">DSM 15356</strain>
    </source>
</reference>
<dbReference type="Pfam" id="PF00126">
    <property type="entry name" value="HTH_1"/>
    <property type="match status" value="1"/>
</dbReference>
<dbReference type="GO" id="GO:0003700">
    <property type="term" value="F:DNA-binding transcription factor activity"/>
    <property type="evidence" value="ECO:0007669"/>
    <property type="project" value="InterPro"/>
</dbReference>
<accession>A0A7X5APP9</accession>
<dbReference type="Gene3D" id="1.10.10.10">
    <property type="entry name" value="Winged helix-like DNA-binding domain superfamily/Winged helix DNA-binding domain"/>
    <property type="match status" value="1"/>
</dbReference>
<dbReference type="Proteomes" id="UP000487929">
    <property type="component" value="Unassembled WGS sequence"/>
</dbReference>
<keyword evidence="7" id="KW-1185">Reference proteome</keyword>
<evidence type="ECO:0000256" key="2">
    <source>
        <dbReference type="ARBA" id="ARBA00023015"/>
    </source>
</evidence>
<name>A0A7X5APP9_9GAMM</name>
<dbReference type="RefSeq" id="WP_161430786.1">
    <property type="nucleotide sequence ID" value="NZ_WUTT01000001.1"/>
</dbReference>
<evidence type="ECO:0000313" key="6">
    <source>
        <dbReference type="EMBL" id="NAW33617.1"/>
    </source>
</evidence>
<dbReference type="GO" id="GO:0043565">
    <property type="term" value="F:sequence-specific DNA binding"/>
    <property type="evidence" value="ECO:0007669"/>
    <property type="project" value="TreeGrafter"/>
</dbReference>
<keyword evidence="4" id="KW-0804">Transcription</keyword>
<keyword evidence="3" id="KW-0238">DNA-binding</keyword>
<dbReference type="EMBL" id="WUTT01000001">
    <property type="protein sequence ID" value="NAW33617.1"/>
    <property type="molecule type" value="Genomic_DNA"/>
</dbReference>
<dbReference type="InterPro" id="IPR036390">
    <property type="entry name" value="WH_DNA-bd_sf"/>
</dbReference>
<proteinExistence type="inferred from homology"/>
<protein>
    <submittedName>
        <fullName evidence="6">LysR family transcriptional regulator</fullName>
    </submittedName>
</protein>
<evidence type="ECO:0000256" key="4">
    <source>
        <dbReference type="ARBA" id="ARBA00023163"/>
    </source>
</evidence>
<dbReference type="CDD" id="cd08432">
    <property type="entry name" value="PBP2_GcdR_TrpI_HvrB_AmpR_like"/>
    <property type="match status" value="1"/>
</dbReference>
<feature type="domain" description="HTH lysR-type" evidence="5">
    <location>
        <begin position="5"/>
        <end position="62"/>
    </location>
</feature>
<evidence type="ECO:0000259" key="5">
    <source>
        <dbReference type="PROSITE" id="PS50931"/>
    </source>
</evidence>
<dbReference type="InterPro" id="IPR005119">
    <property type="entry name" value="LysR_subst-bd"/>
</dbReference>
<dbReference type="PRINTS" id="PR00039">
    <property type="entry name" value="HTHLYSR"/>
</dbReference>
<dbReference type="Pfam" id="PF03466">
    <property type="entry name" value="LysR_substrate"/>
    <property type="match status" value="1"/>
</dbReference>
<dbReference type="PANTHER" id="PTHR30537">
    <property type="entry name" value="HTH-TYPE TRANSCRIPTIONAL REGULATOR"/>
    <property type="match status" value="1"/>
</dbReference>
<dbReference type="OrthoDB" id="6787458at2"/>